<name>A0A1J1J2S4_9DIPT</name>
<keyword evidence="3" id="KW-1185">Reference proteome</keyword>
<reference evidence="2 3" key="1">
    <citation type="submission" date="2015-04" db="EMBL/GenBank/DDBJ databases">
        <authorList>
            <person name="Syromyatnikov M.Y."/>
            <person name="Popov V.N."/>
        </authorList>
    </citation>
    <scope>NUCLEOTIDE SEQUENCE [LARGE SCALE GENOMIC DNA]</scope>
</reference>
<proteinExistence type="predicted"/>
<accession>A0A1J1J2S4</accession>
<keyword evidence="1" id="KW-0812">Transmembrane</keyword>
<sequence>MISYSELHKFGCDVIGHKLIIWNHHKKNPPAVQNAIKKLTSQKFFVISYWLNIVFAVIGIGEALKELYRILSTPNYQSKIFGSREINCVSLKNQRLLRIVGLLSNIALLLMTCVGLNSYKKSLTPKLSRGFISVMK</sequence>
<organism evidence="2 3">
    <name type="scientific">Clunio marinus</name>
    <dbReference type="NCBI Taxonomy" id="568069"/>
    <lineage>
        <taxon>Eukaryota</taxon>
        <taxon>Metazoa</taxon>
        <taxon>Ecdysozoa</taxon>
        <taxon>Arthropoda</taxon>
        <taxon>Hexapoda</taxon>
        <taxon>Insecta</taxon>
        <taxon>Pterygota</taxon>
        <taxon>Neoptera</taxon>
        <taxon>Endopterygota</taxon>
        <taxon>Diptera</taxon>
        <taxon>Nematocera</taxon>
        <taxon>Chironomoidea</taxon>
        <taxon>Chironomidae</taxon>
        <taxon>Clunio</taxon>
    </lineage>
</organism>
<protein>
    <submittedName>
        <fullName evidence="2">CLUMA_CG019799, isoform A</fullName>
    </submittedName>
</protein>
<evidence type="ECO:0000256" key="1">
    <source>
        <dbReference type="SAM" id="Phobius"/>
    </source>
</evidence>
<gene>
    <name evidence="2" type="ORF">CLUMA_CG019799</name>
</gene>
<keyword evidence="1" id="KW-1133">Transmembrane helix</keyword>
<dbReference type="Proteomes" id="UP000183832">
    <property type="component" value="Unassembled WGS sequence"/>
</dbReference>
<keyword evidence="1" id="KW-0472">Membrane</keyword>
<evidence type="ECO:0000313" key="2">
    <source>
        <dbReference type="EMBL" id="CRL06672.1"/>
    </source>
</evidence>
<evidence type="ECO:0000313" key="3">
    <source>
        <dbReference type="Proteomes" id="UP000183832"/>
    </source>
</evidence>
<dbReference type="AlphaFoldDB" id="A0A1J1J2S4"/>
<feature type="transmembrane region" description="Helical" evidence="1">
    <location>
        <begin position="99"/>
        <end position="119"/>
    </location>
</feature>
<feature type="transmembrane region" description="Helical" evidence="1">
    <location>
        <begin position="44"/>
        <end position="64"/>
    </location>
</feature>
<dbReference type="EMBL" id="CVRI01000067">
    <property type="protein sequence ID" value="CRL06672.1"/>
    <property type="molecule type" value="Genomic_DNA"/>
</dbReference>